<organism evidence="2 3">
    <name type="scientific">Methanobrevibacter ruminantium (strain ATCC 35063 / DSM 1093 / JCM 13430 / OCM 146 / M1)</name>
    <name type="common">Methanobacterium ruminantium</name>
    <dbReference type="NCBI Taxonomy" id="634498"/>
    <lineage>
        <taxon>Archaea</taxon>
        <taxon>Methanobacteriati</taxon>
        <taxon>Methanobacteriota</taxon>
        <taxon>Methanomada group</taxon>
        <taxon>Methanobacteria</taxon>
        <taxon>Methanobacteriales</taxon>
        <taxon>Methanobacteriaceae</taxon>
        <taxon>Methanobrevibacter</taxon>
    </lineage>
</organism>
<dbReference type="Gene3D" id="1.10.10.10">
    <property type="entry name" value="Winged helix-like DNA-binding domain superfamily/Winged helix DNA-binding domain"/>
    <property type="match status" value="1"/>
</dbReference>
<dbReference type="InterPro" id="IPR036390">
    <property type="entry name" value="WH_DNA-bd_sf"/>
</dbReference>
<feature type="domain" description="ArnR1-like winged helix-turn-helix" evidence="1">
    <location>
        <begin position="22"/>
        <end position="87"/>
    </location>
</feature>
<keyword evidence="3" id="KW-1185">Reference proteome</keyword>
<name>D3E4E5_METRM</name>
<evidence type="ECO:0000313" key="3">
    <source>
        <dbReference type="Proteomes" id="UP000008680"/>
    </source>
</evidence>
<dbReference type="PATRIC" id="fig|634498.28.peg.1558"/>
<evidence type="ECO:0000259" key="1">
    <source>
        <dbReference type="Pfam" id="PF14947"/>
    </source>
</evidence>
<dbReference type="InterPro" id="IPR036388">
    <property type="entry name" value="WH-like_DNA-bd_sf"/>
</dbReference>
<proteinExistence type="predicted"/>
<reference evidence="2 3" key="1">
    <citation type="journal article" date="2010" name="PLoS ONE">
        <title>The genome sequence of the rumen methanogen Methanobrevibacter ruminantium reveals new possibilities for controlling ruminant methane emissions.</title>
        <authorList>
            <person name="Leahy S.C."/>
            <person name="Kelly W.J."/>
            <person name="Altermann E."/>
            <person name="Ronimus R.S."/>
            <person name="Yeoman C.J."/>
            <person name="Pacheco D.M."/>
            <person name="Li D."/>
            <person name="Kong Z."/>
            <person name="McTavish S."/>
            <person name="Sang C."/>
            <person name="Lambie S.C."/>
            <person name="Janssen P.H."/>
            <person name="Dey D."/>
            <person name="Attwood G.T."/>
        </authorList>
    </citation>
    <scope>NUCLEOTIDE SEQUENCE [LARGE SCALE GENOMIC DNA]</scope>
    <source>
        <strain evidence="3">ATCC 35063 / DSM 1093 / JCM 13430 / OCM 146 / M1</strain>
    </source>
</reference>
<dbReference type="AlphaFoldDB" id="D3E4E5"/>
<dbReference type="KEGG" id="mru:mru_1556"/>
<dbReference type="InterPro" id="IPR038723">
    <property type="entry name" value="ArnR1-like_HTH"/>
</dbReference>
<sequence length="90" mass="10510">MSDFEEVMTEYIKISKHREKVFKTLKDGSKKPSDIARETNLNINSVSLSLKQLTEKELVYLLNPDDKKGRLYKLTEIGETIIKEFDEKTE</sequence>
<dbReference type="Pfam" id="PF14947">
    <property type="entry name" value="HTH_45"/>
    <property type="match status" value="1"/>
</dbReference>
<dbReference type="RefSeq" id="WP_012956355.1">
    <property type="nucleotide sequence ID" value="NC_013790.1"/>
</dbReference>
<dbReference type="Proteomes" id="UP000008680">
    <property type="component" value="Chromosome"/>
</dbReference>
<dbReference type="GeneID" id="8771209"/>
<evidence type="ECO:0000313" key="2">
    <source>
        <dbReference type="EMBL" id="ADC47406.1"/>
    </source>
</evidence>
<gene>
    <name evidence="2" type="ordered locus">mru_1556</name>
</gene>
<dbReference type="eggNOG" id="arCOG05170">
    <property type="taxonomic scope" value="Archaea"/>
</dbReference>
<dbReference type="SUPFAM" id="SSF46785">
    <property type="entry name" value="Winged helix' DNA-binding domain"/>
    <property type="match status" value="1"/>
</dbReference>
<dbReference type="EMBL" id="CP001719">
    <property type="protein sequence ID" value="ADC47406.1"/>
    <property type="molecule type" value="Genomic_DNA"/>
</dbReference>
<accession>D3E4E5</accession>
<dbReference type="HOGENOM" id="CLU_170793_0_0_2"/>
<protein>
    <submittedName>
        <fullName evidence="2">Transcriptional regulator MarR family</fullName>
    </submittedName>
</protein>
<dbReference type="OrthoDB" id="74749at2157"/>